<dbReference type="EMBL" id="AP018930">
    <property type="protein sequence ID" value="BBG26265.1"/>
    <property type="molecule type" value="Genomic_DNA"/>
</dbReference>
<dbReference type="InterPro" id="IPR001455">
    <property type="entry name" value="TusA-like"/>
</dbReference>
<protein>
    <recommendedName>
        <fullName evidence="1">UPF0033 domain-containing protein</fullName>
    </recommendedName>
</protein>
<evidence type="ECO:0000313" key="4">
    <source>
        <dbReference type="Proteomes" id="UP000322983"/>
    </source>
</evidence>
<dbReference type="GeneID" id="41717173"/>
<accession>A0A510DTH4</accession>
<gene>
    <name evidence="2" type="ORF">IC006_0796</name>
    <name evidence="3" type="ORF">IC007_0770</name>
</gene>
<reference evidence="5" key="1">
    <citation type="submission" date="2018-09" db="EMBL/GenBank/DDBJ databases">
        <title>Complete Genome Sequencing of Sulfolobus sp. JCM 16834.</title>
        <authorList>
            <person name="Kato S."/>
            <person name="Itoh T."/>
            <person name="Ohkuma M."/>
        </authorList>
    </citation>
    <scope>NUCLEOTIDE SEQUENCE [LARGE SCALE GENOMIC DNA]</scope>
    <source>
        <strain evidence="5">IC-007</strain>
    </source>
</reference>
<dbReference type="Proteomes" id="UP000325030">
    <property type="component" value="Chromosome"/>
</dbReference>
<evidence type="ECO:0000259" key="1">
    <source>
        <dbReference type="Pfam" id="PF01206"/>
    </source>
</evidence>
<dbReference type="EMBL" id="AP018929">
    <property type="protein sequence ID" value="BBG23512.1"/>
    <property type="molecule type" value="Genomic_DNA"/>
</dbReference>
<feature type="domain" description="UPF0033" evidence="1">
    <location>
        <begin position="3"/>
        <end position="70"/>
    </location>
</feature>
<evidence type="ECO:0000313" key="3">
    <source>
        <dbReference type="EMBL" id="BBG26265.1"/>
    </source>
</evidence>
<dbReference type="KEGG" id="step:IC006_0796"/>
<reference evidence="2 4" key="2">
    <citation type="journal article" date="2020" name="Int. J. Syst. Evol. Microbiol.">
        <title>Sulfuracidifex tepidarius gen. nov., sp. nov. and transfer of Sulfolobus metallicus Huber and Stetter 1992 to the genus Sulfuracidifex as Sulfuracidifex metallicus comb. nov.</title>
        <authorList>
            <person name="Itoh T."/>
            <person name="Miura T."/>
            <person name="Sakai H.D."/>
            <person name="Kato S."/>
            <person name="Ohkuma M."/>
            <person name="Takashina T."/>
        </authorList>
    </citation>
    <scope>NUCLEOTIDE SEQUENCE [LARGE SCALE GENOMIC DNA]</scope>
    <source>
        <strain evidence="2 4">IC-006</strain>
        <strain evidence="3">IC-007</strain>
    </source>
</reference>
<dbReference type="SUPFAM" id="SSF64307">
    <property type="entry name" value="SirA-like"/>
    <property type="match status" value="1"/>
</dbReference>
<dbReference type="Gene3D" id="3.30.110.40">
    <property type="entry name" value="TusA-like domain"/>
    <property type="match status" value="1"/>
</dbReference>
<dbReference type="InterPro" id="IPR036868">
    <property type="entry name" value="TusA-like_sf"/>
</dbReference>
<dbReference type="AlphaFoldDB" id="A0A510DTH4"/>
<dbReference type="Proteomes" id="UP000322983">
    <property type="component" value="Chromosome"/>
</dbReference>
<dbReference type="OrthoDB" id="33202at2157"/>
<name>A0A510DTH4_9CREN</name>
<keyword evidence="4" id="KW-1185">Reference proteome</keyword>
<proteinExistence type="predicted"/>
<organism evidence="2 4">
    <name type="scientific">Sulfuracidifex tepidarius</name>
    <dbReference type="NCBI Taxonomy" id="1294262"/>
    <lineage>
        <taxon>Archaea</taxon>
        <taxon>Thermoproteota</taxon>
        <taxon>Thermoprotei</taxon>
        <taxon>Sulfolobales</taxon>
        <taxon>Sulfolobaceae</taxon>
        <taxon>Sulfuracidifex</taxon>
    </lineage>
</organism>
<accession>A0A510E189</accession>
<evidence type="ECO:0000313" key="5">
    <source>
        <dbReference type="Proteomes" id="UP000325030"/>
    </source>
</evidence>
<evidence type="ECO:0000313" key="2">
    <source>
        <dbReference type="EMBL" id="BBG23512.1"/>
    </source>
</evidence>
<sequence>MEEMDLTSLECPGPFMKVATKLMTEKNLELRVMFKDARCRSMILDAAKLIKCEILEDKNENGIFVIAIKKNGSVEDGSQKDIKLGGC</sequence>
<dbReference type="Pfam" id="PF01206">
    <property type="entry name" value="TusA"/>
    <property type="match status" value="1"/>
</dbReference>
<dbReference type="RefSeq" id="WP_054845914.1">
    <property type="nucleotide sequence ID" value="NZ_AP018929.1"/>
</dbReference>